<evidence type="ECO:0000256" key="1">
    <source>
        <dbReference type="SAM" id="MobiDB-lite"/>
    </source>
</evidence>
<dbReference type="Proteomes" id="UP000091967">
    <property type="component" value="Unassembled WGS sequence"/>
</dbReference>
<dbReference type="InterPro" id="IPR057230">
    <property type="entry name" value="DUF7908"/>
</dbReference>
<dbReference type="EMBL" id="LYXU01000001">
    <property type="protein sequence ID" value="OBS26163.1"/>
    <property type="molecule type" value="Genomic_DNA"/>
</dbReference>
<evidence type="ECO:0000313" key="4">
    <source>
        <dbReference type="Proteomes" id="UP000091967"/>
    </source>
</evidence>
<gene>
    <name evidence="3" type="ORF">FPOA_00106</name>
</gene>
<dbReference type="STRING" id="36050.A0A1B8B0B1"/>
<name>A0A1B8B0B1_FUSPO</name>
<organism evidence="3 4">
    <name type="scientific">Fusarium poae</name>
    <dbReference type="NCBI Taxonomy" id="36050"/>
    <lineage>
        <taxon>Eukaryota</taxon>
        <taxon>Fungi</taxon>
        <taxon>Dikarya</taxon>
        <taxon>Ascomycota</taxon>
        <taxon>Pezizomycotina</taxon>
        <taxon>Sordariomycetes</taxon>
        <taxon>Hypocreomycetidae</taxon>
        <taxon>Hypocreales</taxon>
        <taxon>Nectriaceae</taxon>
        <taxon>Fusarium</taxon>
    </lineage>
</organism>
<protein>
    <recommendedName>
        <fullName evidence="2">DUF7908 domain-containing protein</fullName>
    </recommendedName>
</protein>
<dbReference type="Pfam" id="PF25485">
    <property type="entry name" value="DUF7908"/>
    <property type="match status" value="1"/>
</dbReference>
<feature type="domain" description="DUF7908" evidence="2">
    <location>
        <begin position="60"/>
        <end position="193"/>
    </location>
</feature>
<comment type="caution">
    <text evidence="3">The sequence shown here is derived from an EMBL/GenBank/DDBJ whole genome shotgun (WGS) entry which is preliminary data.</text>
</comment>
<evidence type="ECO:0000313" key="3">
    <source>
        <dbReference type="EMBL" id="OBS26163.1"/>
    </source>
</evidence>
<dbReference type="AlphaFoldDB" id="A0A1B8B0B1"/>
<feature type="region of interest" description="Disordered" evidence="1">
    <location>
        <begin position="349"/>
        <end position="377"/>
    </location>
</feature>
<feature type="region of interest" description="Disordered" evidence="1">
    <location>
        <begin position="20"/>
        <end position="54"/>
    </location>
</feature>
<keyword evidence="4" id="KW-1185">Reference proteome</keyword>
<reference evidence="3 4" key="1">
    <citation type="submission" date="2016-06" db="EMBL/GenBank/DDBJ databases">
        <title>Living apart together: crosstalk between the core and supernumerary genomes in a fungal plant pathogen.</title>
        <authorList>
            <person name="Vanheule A."/>
            <person name="Audenaert K."/>
            <person name="Warris S."/>
            <person name="Van De Geest H."/>
            <person name="Schijlen E."/>
            <person name="Hofte M."/>
            <person name="De Saeger S."/>
            <person name="Haesaert G."/>
            <person name="Waalwijk C."/>
            <person name="Van Der Lee T."/>
        </authorList>
    </citation>
    <scope>NUCLEOTIDE SEQUENCE [LARGE SCALE GENOMIC DNA]</scope>
    <source>
        <strain evidence="3 4">2516</strain>
    </source>
</reference>
<accession>A0A1B8B0B1</accession>
<evidence type="ECO:0000259" key="2">
    <source>
        <dbReference type="Pfam" id="PF25485"/>
    </source>
</evidence>
<feature type="compositionally biased region" description="Low complexity" evidence="1">
    <location>
        <begin position="360"/>
        <end position="373"/>
    </location>
</feature>
<sequence length="386" mass="41256">MPESWCVTYLSTYLVPVSVAPSSPSRPTLPTGKSSVTSGTLSSSFTSSSPPGITTVTPQEEFIILRVVPDTVDNRRRPRGLIKRDLGGLVGSPSGICASADIFAIRDGQLFNNNNPIYYDREQFKILSGQAGDVPSGAITTTFSIDGAYLQFRNSGLPNNEAGFCQTPRDGQIYITFSSEPAGCVPVRLSAIPINECRDEETATGTEDLPQSSTRAVESTSLGLTTLPNGVVTTKSVITEPVPSSTFRWSNISSSYQPLSKTTMSSFIPLTTLPFTSTLSTMAEAVSYASSLEPVVEISSSFASTSIMSPESTTQSSIMMELTSITSTIEVTTVSTTEVPPTTSLEVTFESTTEKTIDQSSTELPTDETTSTTTRDKIPYINIDIP</sequence>
<dbReference type="OMA" id="EEMPESW"/>
<proteinExistence type="predicted"/>